<accession>A0ABN8HP45</accession>
<sequence>MADRDAQHFPPHRRRRAKAVASATARRRWIRPFSARTPAAPIKDGFPPVQLIRSPTVARDDKRTVPAARTLKMHSLLKPLAILALASYALCEIPCPNKCLCDRNSVECIQRGLLAVPKTPTDTHTLCIIRIEESVRSPRIYVSHISDLQLLRGLLSRETWNDERRERFPFALGALTRGVWLMESAVDQDLERKNHIEDEKPSFRKHEAGIDVTSPHRFRRFVTDLRNVAACLSYIATQSDYNNDYI</sequence>
<gene>
    <name evidence="1" type="ORF">IPOD504_LOCUS198</name>
</gene>
<keyword evidence="2" id="KW-1185">Reference proteome</keyword>
<proteinExistence type="predicted"/>
<dbReference type="EMBL" id="OW152813">
    <property type="protein sequence ID" value="CAH2034583.1"/>
    <property type="molecule type" value="Genomic_DNA"/>
</dbReference>
<dbReference type="Proteomes" id="UP000837857">
    <property type="component" value="Chromosome 1"/>
</dbReference>
<organism evidence="1 2">
    <name type="scientific">Iphiclides podalirius</name>
    <name type="common">scarce swallowtail</name>
    <dbReference type="NCBI Taxonomy" id="110791"/>
    <lineage>
        <taxon>Eukaryota</taxon>
        <taxon>Metazoa</taxon>
        <taxon>Ecdysozoa</taxon>
        <taxon>Arthropoda</taxon>
        <taxon>Hexapoda</taxon>
        <taxon>Insecta</taxon>
        <taxon>Pterygota</taxon>
        <taxon>Neoptera</taxon>
        <taxon>Endopterygota</taxon>
        <taxon>Lepidoptera</taxon>
        <taxon>Glossata</taxon>
        <taxon>Ditrysia</taxon>
        <taxon>Papilionoidea</taxon>
        <taxon>Papilionidae</taxon>
        <taxon>Papilioninae</taxon>
        <taxon>Iphiclides</taxon>
    </lineage>
</organism>
<evidence type="ECO:0000313" key="2">
    <source>
        <dbReference type="Proteomes" id="UP000837857"/>
    </source>
</evidence>
<name>A0ABN8HP45_9NEOP</name>
<evidence type="ECO:0000313" key="1">
    <source>
        <dbReference type="EMBL" id="CAH2034583.1"/>
    </source>
</evidence>
<feature type="non-terminal residue" evidence="1">
    <location>
        <position position="246"/>
    </location>
</feature>
<protein>
    <recommendedName>
        <fullName evidence="3">LRRNT domain-containing protein</fullName>
    </recommendedName>
</protein>
<reference evidence="1" key="1">
    <citation type="submission" date="2022-03" db="EMBL/GenBank/DDBJ databases">
        <authorList>
            <person name="Martin H S."/>
        </authorList>
    </citation>
    <scope>NUCLEOTIDE SEQUENCE</scope>
</reference>
<evidence type="ECO:0008006" key="3">
    <source>
        <dbReference type="Google" id="ProtNLM"/>
    </source>
</evidence>